<keyword evidence="2" id="KW-1185">Reference proteome</keyword>
<organism evidence="1 2">
    <name type="scientific">Erysiphe neolycopersici</name>
    <dbReference type="NCBI Taxonomy" id="212602"/>
    <lineage>
        <taxon>Eukaryota</taxon>
        <taxon>Fungi</taxon>
        <taxon>Dikarya</taxon>
        <taxon>Ascomycota</taxon>
        <taxon>Pezizomycotina</taxon>
        <taxon>Leotiomycetes</taxon>
        <taxon>Erysiphales</taxon>
        <taxon>Erysiphaceae</taxon>
        <taxon>Erysiphe</taxon>
    </lineage>
</organism>
<dbReference type="EMBL" id="MCFK01008756">
    <property type="protein sequence ID" value="RKF55748.1"/>
    <property type="molecule type" value="Genomic_DNA"/>
</dbReference>
<dbReference type="AlphaFoldDB" id="A0A420HE96"/>
<dbReference type="OrthoDB" id="3515611at2759"/>
<dbReference type="SUPFAM" id="SSF48403">
    <property type="entry name" value="Ankyrin repeat"/>
    <property type="match status" value="1"/>
</dbReference>
<evidence type="ECO:0000313" key="2">
    <source>
        <dbReference type="Proteomes" id="UP000286134"/>
    </source>
</evidence>
<dbReference type="Proteomes" id="UP000286134">
    <property type="component" value="Unassembled WGS sequence"/>
</dbReference>
<dbReference type="InterPro" id="IPR036770">
    <property type="entry name" value="Ankyrin_rpt-contain_sf"/>
</dbReference>
<proteinExistence type="predicted"/>
<reference evidence="1 2" key="1">
    <citation type="journal article" date="2018" name="BMC Genomics">
        <title>Comparative genome analyses reveal sequence features reflecting distinct modes of host-adaptation between dicot and monocot powdery mildew.</title>
        <authorList>
            <person name="Wu Y."/>
            <person name="Ma X."/>
            <person name="Pan Z."/>
            <person name="Kale S.D."/>
            <person name="Song Y."/>
            <person name="King H."/>
            <person name="Zhang Q."/>
            <person name="Presley C."/>
            <person name="Deng X."/>
            <person name="Wei C.I."/>
            <person name="Xiao S."/>
        </authorList>
    </citation>
    <scope>NUCLEOTIDE SEQUENCE [LARGE SCALE GENOMIC DNA]</scope>
    <source>
        <strain evidence="1">UMSG2</strain>
    </source>
</reference>
<protein>
    <submittedName>
        <fullName evidence="1">Uncharacterized protein</fullName>
    </submittedName>
</protein>
<comment type="caution">
    <text evidence="1">The sequence shown here is derived from an EMBL/GenBank/DDBJ whole genome shotgun (WGS) entry which is preliminary data.</text>
</comment>
<evidence type="ECO:0000313" key="1">
    <source>
        <dbReference type="EMBL" id="RKF55748.1"/>
    </source>
</evidence>
<gene>
    <name evidence="1" type="ORF">OnM2_087031</name>
</gene>
<name>A0A420HE96_9PEZI</name>
<accession>A0A420HE96</accession>
<sequence>MTTNDKFPLPSLAQCECLTDEQCRKIMDFQDPEGIRAQKGWEPSHQPELIRQYMTMRSFTQIAERMKSKVDWSYKTYSNRYKDWLFPVDRNERENAIRRLYACLMSENESWNVEYNRAASELSFTPQKRYPQRCLRSYDTHDLVADPLSQFSPTESLSTTGYGSDTIYDDVFDDLTGSFVNSSMWSPMPIFNETTNIQYPILSPSIAAGSFTQFSDQSPPFSQDFGIESVKHDPNKGLWNETLHVIPCHKDHSSDSWNKQFASCIGCGFSQCHALMINARGIDIDIFREFVSLLGDSARPDYAGNHPIAFLMAAGVGMDYFKTVLWDIRWSTFGQNSFSQSPLHVLNPQDLGDELVDLLKLCPHSLSLRDSMCRTLLHYLFLYPLKRGNYIRVLQNFPNATHHLQAFDTSGKRITQIMQEATESNDQLSKHCRDGIIIGLQEIERFISSSPANVAKIQQYNYTDIARGVYANAGVDLFPPTYEYPIYLPNTHSKSHFDQMMCACNNGGIDRNAPDKDGWTAAHLIVTHIRCSNDPTMRRETPEETEQLFRLLVFNSNLREALHVRDPHGNSLVYNIATRGHSGILKYVLELEDEGRRRSMVNFVGKTKSGQRRSVLESVEVAIANCKWNLNNRNYNTQEEEDRLIQLRHSFYECKRILEQWGAESKPSVKKQWRVY</sequence>